<protein>
    <submittedName>
        <fullName evidence="1">Virginiamycin B lyase</fullName>
    </submittedName>
</protein>
<dbReference type="InterPro" id="IPR011042">
    <property type="entry name" value="6-blade_b-propeller_TolB-like"/>
</dbReference>
<accession>A0A5C6FZ95</accession>
<dbReference type="RefSeq" id="WP_231604655.1">
    <property type="nucleotide sequence ID" value="NZ_SJPZ01000001.1"/>
</dbReference>
<sequence length="368" mass="39127">MRKVGLIVTLFHRCPSFAEVCESCERLALWRCRRGSRQWKAWSAWQGWLVLAVCLLGMLSAETAIAQAAGDKDANAQQTGAQQTSAQDAGGRTAGTAAMKYPIAVAVESGDAATDDTLYIVDLELPGIWMSKSGDRTLFAEGSPRFRQPLNRPRCIALHPSGGVLVGDSATREVYHIPAAGAEPKPLSGGKIGIPMSLAVDSGGQWLFVADAETQAIWRMPVDGGAPEWFARVNARGLAFRDESTLAAVCPAKRSVQLIDVSIPTVDRPDRIVDNPAVTTVLDQRTFQFPAGLAVADDRLLVTDVYAGGVFSVDGDGAVTAWAEGQDLAGPVGIAAGDNAVWVADPQRGRLVAFSRDESSPKVVATRQ</sequence>
<comment type="caution">
    <text evidence="1">The sequence shown here is derived from an EMBL/GenBank/DDBJ whole genome shotgun (WGS) entry which is preliminary data.</text>
</comment>
<dbReference type="Gene3D" id="2.120.10.30">
    <property type="entry name" value="TolB, C-terminal domain"/>
    <property type="match status" value="2"/>
</dbReference>
<proteinExistence type="predicted"/>
<keyword evidence="1" id="KW-0456">Lyase</keyword>
<organism evidence="1 2">
    <name type="scientific">Crateriforma conspicua</name>
    <dbReference type="NCBI Taxonomy" id="2527996"/>
    <lineage>
        <taxon>Bacteria</taxon>
        <taxon>Pseudomonadati</taxon>
        <taxon>Planctomycetota</taxon>
        <taxon>Planctomycetia</taxon>
        <taxon>Planctomycetales</taxon>
        <taxon>Planctomycetaceae</taxon>
        <taxon>Crateriforma</taxon>
    </lineage>
</organism>
<evidence type="ECO:0000313" key="1">
    <source>
        <dbReference type="EMBL" id="TWU67696.1"/>
    </source>
</evidence>
<reference evidence="1 2" key="1">
    <citation type="submission" date="2019-02" db="EMBL/GenBank/DDBJ databases">
        <title>Deep-cultivation of Planctomycetes and their phenomic and genomic characterization uncovers novel biology.</title>
        <authorList>
            <person name="Wiegand S."/>
            <person name="Jogler M."/>
            <person name="Boedeker C."/>
            <person name="Pinto D."/>
            <person name="Vollmers J."/>
            <person name="Rivas-Marin E."/>
            <person name="Kohn T."/>
            <person name="Peeters S.H."/>
            <person name="Heuer A."/>
            <person name="Rast P."/>
            <person name="Oberbeckmann S."/>
            <person name="Bunk B."/>
            <person name="Jeske O."/>
            <person name="Meyerdierks A."/>
            <person name="Storesund J.E."/>
            <person name="Kallscheuer N."/>
            <person name="Luecker S."/>
            <person name="Lage O.M."/>
            <person name="Pohl T."/>
            <person name="Merkel B.J."/>
            <person name="Hornburger P."/>
            <person name="Mueller R.-W."/>
            <person name="Bruemmer F."/>
            <person name="Labrenz M."/>
            <person name="Spormann A.M."/>
            <person name="Op Den Camp H."/>
            <person name="Overmann J."/>
            <person name="Amann R."/>
            <person name="Jetten M.S.M."/>
            <person name="Mascher T."/>
            <person name="Medema M.H."/>
            <person name="Devos D.P."/>
            <person name="Kaster A.-K."/>
            <person name="Ovreas L."/>
            <person name="Rohde M."/>
            <person name="Galperin M.Y."/>
            <person name="Jogler C."/>
        </authorList>
    </citation>
    <scope>NUCLEOTIDE SEQUENCE [LARGE SCALE GENOMIC DNA]</scope>
    <source>
        <strain evidence="1 2">V7</strain>
    </source>
</reference>
<gene>
    <name evidence="1" type="primary">vgb</name>
    <name evidence="1" type="ORF">V7x_32730</name>
</gene>
<dbReference type="Proteomes" id="UP000316476">
    <property type="component" value="Unassembled WGS sequence"/>
</dbReference>
<dbReference type="GO" id="GO:0016829">
    <property type="term" value="F:lyase activity"/>
    <property type="evidence" value="ECO:0007669"/>
    <property type="project" value="UniProtKB-KW"/>
</dbReference>
<name>A0A5C6FZ95_9PLAN</name>
<dbReference type="AlphaFoldDB" id="A0A5C6FZ95"/>
<dbReference type="EMBL" id="SJPZ01000001">
    <property type="protein sequence ID" value="TWU67696.1"/>
    <property type="molecule type" value="Genomic_DNA"/>
</dbReference>
<dbReference type="SUPFAM" id="SSF63825">
    <property type="entry name" value="YWTD domain"/>
    <property type="match status" value="1"/>
</dbReference>
<evidence type="ECO:0000313" key="2">
    <source>
        <dbReference type="Proteomes" id="UP000316476"/>
    </source>
</evidence>